<sequence>MTSKSNNSGLIMVLNLEISFLSTSVMKKKVSFEDDEFLTSPDLSSSDDAKHEIKLEDLSKLVLNLDVKFMDLDSPEDDQPIIVEDEEEEEVRAEKNDAKKVQLKKIKETKDASTSHPPSPRSIQLQELTNQVLLLQSQNSKLKREKIKAEAEIAFLSAQPTYPNVSLLTELKELPSKFNDLTREIKELKKHVHELEIKLWELPAMFLSVPGQVSSVQAKIKTLDALPSLLNKKDKGKKAMSSKDAEEEGTKHEVELGRDELVDLLGI</sequence>
<proteinExistence type="predicted"/>
<protein>
    <submittedName>
        <fullName evidence="3">Uncharacterized protein</fullName>
    </submittedName>
</protein>
<feature type="region of interest" description="Disordered" evidence="2">
    <location>
        <begin position="233"/>
        <end position="254"/>
    </location>
</feature>
<dbReference type="EMBL" id="BQNB010008938">
    <property type="protein sequence ID" value="GJS56477.1"/>
    <property type="molecule type" value="Genomic_DNA"/>
</dbReference>
<dbReference type="Proteomes" id="UP001151760">
    <property type="component" value="Unassembled WGS sequence"/>
</dbReference>
<feature type="compositionally biased region" description="Basic and acidic residues" evidence="2">
    <location>
        <begin position="241"/>
        <end position="254"/>
    </location>
</feature>
<evidence type="ECO:0000313" key="4">
    <source>
        <dbReference type="Proteomes" id="UP001151760"/>
    </source>
</evidence>
<name>A0ABQ4WUA1_9ASTR</name>
<evidence type="ECO:0000256" key="1">
    <source>
        <dbReference type="SAM" id="Coils"/>
    </source>
</evidence>
<reference evidence="3" key="1">
    <citation type="journal article" date="2022" name="Int. J. Mol. Sci.">
        <title>Draft Genome of Tanacetum Coccineum: Genomic Comparison of Closely Related Tanacetum-Family Plants.</title>
        <authorList>
            <person name="Yamashiro T."/>
            <person name="Shiraishi A."/>
            <person name="Nakayama K."/>
            <person name="Satake H."/>
        </authorList>
    </citation>
    <scope>NUCLEOTIDE SEQUENCE</scope>
</reference>
<comment type="caution">
    <text evidence="3">The sequence shown here is derived from an EMBL/GenBank/DDBJ whole genome shotgun (WGS) entry which is preliminary data.</text>
</comment>
<feature type="coiled-coil region" evidence="1">
    <location>
        <begin position="84"/>
        <end position="198"/>
    </location>
</feature>
<gene>
    <name evidence="3" type="ORF">Tco_0629839</name>
</gene>
<keyword evidence="1" id="KW-0175">Coiled coil</keyword>
<evidence type="ECO:0000256" key="2">
    <source>
        <dbReference type="SAM" id="MobiDB-lite"/>
    </source>
</evidence>
<organism evidence="3 4">
    <name type="scientific">Tanacetum coccineum</name>
    <dbReference type="NCBI Taxonomy" id="301880"/>
    <lineage>
        <taxon>Eukaryota</taxon>
        <taxon>Viridiplantae</taxon>
        <taxon>Streptophyta</taxon>
        <taxon>Embryophyta</taxon>
        <taxon>Tracheophyta</taxon>
        <taxon>Spermatophyta</taxon>
        <taxon>Magnoliopsida</taxon>
        <taxon>eudicotyledons</taxon>
        <taxon>Gunneridae</taxon>
        <taxon>Pentapetalae</taxon>
        <taxon>asterids</taxon>
        <taxon>campanulids</taxon>
        <taxon>Asterales</taxon>
        <taxon>Asteraceae</taxon>
        <taxon>Asteroideae</taxon>
        <taxon>Anthemideae</taxon>
        <taxon>Anthemidinae</taxon>
        <taxon>Tanacetum</taxon>
    </lineage>
</organism>
<evidence type="ECO:0000313" key="3">
    <source>
        <dbReference type="EMBL" id="GJS56477.1"/>
    </source>
</evidence>
<reference evidence="3" key="2">
    <citation type="submission" date="2022-01" db="EMBL/GenBank/DDBJ databases">
        <authorList>
            <person name="Yamashiro T."/>
            <person name="Shiraishi A."/>
            <person name="Satake H."/>
            <person name="Nakayama K."/>
        </authorList>
    </citation>
    <scope>NUCLEOTIDE SEQUENCE</scope>
</reference>
<keyword evidence="4" id="KW-1185">Reference proteome</keyword>
<accession>A0ABQ4WUA1</accession>